<dbReference type="EMBL" id="JAQQWK010000003">
    <property type="protein sequence ID" value="KAK8045515.1"/>
    <property type="molecule type" value="Genomic_DNA"/>
</dbReference>
<sequence length="133" mass="14944">MAGTRLQKPTPVAIQQRPPPNTLRKKPPPVSMHSYPSVCKQPQQRPPPVSFDKNVRSSPAVPTRRRHGSLSAVAKTNEPQHRLYQYYAPYEAIPSSLDQRISSSSNSQDWRRAQDRGRSVDVVENKTATSSNQ</sequence>
<dbReference type="Proteomes" id="UP001444661">
    <property type="component" value="Unassembled WGS sequence"/>
</dbReference>
<evidence type="ECO:0000313" key="3">
    <source>
        <dbReference type="Proteomes" id="UP001444661"/>
    </source>
</evidence>
<accession>A0ABR1THT5</accession>
<evidence type="ECO:0000256" key="1">
    <source>
        <dbReference type="SAM" id="MobiDB-lite"/>
    </source>
</evidence>
<protein>
    <submittedName>
        <fullName evidence="2">Uncharacterized protein</fullName>
    </submittedName>
</protein>
<comment type="caution">
    <text evidence="2">The sequence shown here is derived from an EMBL/GenBank/DDBJ whole genome shotgun (WGS) entry which is preliminary data.</text>
</comment>
<proteinExistence type="predicted"/>
<feature type="region of interest" description="Disordered" evidence="1">
    <location>
        <begin position="98"/>
        <end position="133"/>
    </location>
</feature>
<keyword evidence="3" id="KW-1185">Reference proteome</keyword>
<feature type="compositionally biased region" description="Polar residues" evidence="1">
    <location>
        <begin position="98"/>
        <end position="108"/>
    </location>
</feature>
<gene>
    <name evidence="2" type="ORF">PG993_005539</name>
</gene>
<reference evidence="2 3" key="1">
    <citation type="submission" date="2023-01" db="EMBL/GenBank/DDBJ databases">
        <title>Analysis of 21 Apiospora genomes using comparative genomics revels a genus with tremendous synthesis potential of carbohydrate active enzymes and secondary metabolites.</title>
        <authorList>
            <person name="Sorensen T."/>
        </authorList>
    </citation>
    <scope>NUCLEOTIDE SEQUENCE [LARGE SCALE GENOMIC DNA]</scope>
    <source>
        <strain evidence="2 3">CBS 33761</strain>
    </source>
</reference>
<feature type="region of interest" description="Disordered" evidence="1">
    <location>
        <begin position="1"/>
        <end position="76"/>
    </location>
</feature>
<organism evidence="2 3">
    <name type="scientific">Apiospora rasikravindrae</name>
    <dbReference type="NCBI Taxonomy" id="990691"/>
    <lineage>
        <taxon>Eukaryota</taxon>
        <taxon>Fungi</taxon>
        <taxon>Dikarya</taxon>
        <taxon>Ascomycota</taxon>
        <taxon>Pezizomycotina</taxon>
        <taxon>Sordariomycetes</taxon>
        <taxon>Xylariomycetidae</taxon>
        <taxon>Amphisphaeriales</taxon>
        <taxon>Apiosporaceae</taxon>
        <taxon>Apiospora</taxon>
    </lineage>
</organism>
<evidence type="ECO:0000313" key="2">
    <source>
        <dbReference type="EMBL" id="KAK8045515.1"/>
    </source>
</evidence>
<feature type="compositionally biased region" description="Basic and acidic residues" evidence="1">
    <location>
        <begin position="109"/>
        <end position="124"/>
    </location>
</feature>
<name>A0ABR1THT5_9PEZI</name>